<dbReference type="RefSeq" id="WP_211975663.1">
    <property type="nucleotide sequence ID" value="NZ_CBFHAM010000043.1"/>
</dbReference>
<sequence length="197" mass="22722">MTKAVATETLLREQAISIIAKGGFEGFSMNKLAKASNLSVAAIYIYYKNKEELLNRLFNYVQTDFSICMLSGFSADASFGVGLWTLWENYVKFAIANPSHFMFFDLFRNSHLVNSLDIEVSPFNQAVEQFARNAINKKEIKGMEPELFWSLAFGPLNALIRFHLDKENVYTHEMFEITKENLKRLFEMILTGFQRKK</sequence>
<feature type="domain" description="HTH tetR-type" evidence="3">
    <location>
        <begin position="5"/>
        <end position="65"/>
    </location>
</feature>
<dbReference type="EMBL" id="JAGTXB010000015">
    <property type="protein sequence ID" value="MBS0030523.1"/>
    <property type="molecule type" value="Genomic_DNA"/>
</dbReference>
<proteinExistence type="predicted"/>
<evidence type="ECO:0000259" key="3">
    <source>
        <dbReference type="PROSITE" id="PS50977"/>
    </source>
</evidence>
<evidence type="ECO:0000256" key="1">
    <source>
        <dbReference type="ARBA" id="ARBA00023125"/>
    </source>
</evidence>
<dbReference type="PANTHER" id="PTHR43479:SF11">
    <property type="entry name" value="ACREF_ENVCD OPERON REPRESSOR-RELATED"/>
    <property type="match status" value="1"/>
</dbReference>
<reference evidence="4 5" key="1">
    <citation type="submission" date="2021-04" db="EMBL/GenBank/DDBJ databases">
        <title>Chitinophaga sp. nov., isolated from the rhizosphere soil.</title>
        <authorList>
            <person name="He S."/>
        </authorList>
    </citation>
    <scope>NUCLEOTIDE SEQUENCE [LARGE SCALE GENOMIC DNA]</scope>
    <source>
        <strain evidence="4 5">2R12</strain>
    </source>
</reference>
<dbReference type="Pfam" id="PF00440">
    <property type="entry name" value="TetR_N"/>
    <property type="match status" value="1"/>
</dbReference>
<dbReference type="SUPFAM" id="SSF46689">
    <property type="entry name" value="Homeodomain-like"/>
    <property type="match status" value="1"/>
</dbReference>
<keyword evidence="5" id="KW-1185">Reference proteome</keyword>
<dbReference type="InterPro" id="IPR050624">
    <property type="entry name" value="HTH-type_Tx_Regulator"/>
</dbReference>
<dbReference type="InterPro" id="IPR009057">
    <property type="entry name" value="Homeodomain-like_sf"/>
</dbReference>
<protein>
    <submittedName>
        <fullName evidence="4">TetR/AcrR family transcriptional regulator</fullName>
    </submittedName>
</protein>
<dbReference type="PANTHER" id="PTHR43479">
    <property type="entry name" value="ACREF/ENVCD OPERON REPRESSOR-RELATED"/>
    <property type="match status" value="1"/>
</dbReference>
<dbReference type="Gene3D" id="1.10.357.10">
    <property type="entry name" value="Tetracycline Repressor, domain 2"/>
    <property type="match status" value="1"/>
</dbReference>
<evidence type="ECO:0000313" key="5">
    <source>
        <dbReference type="Proteomes" id="UP000676386"/>
    </source>
</evidence>
<keyword evidence="1 2" id="KW-0238">DNA-binding</keyword>
<evidence type="ECO:0000256" key="2">
    <source>
        <dbReference type="PROSITE-ProRule" id="PRU00335"/>
    </source>
</evidence>
<comment type="caution">
    <text evidence="4">The sequence shown here is derived from an EMBL/GenBank/DDBJ whole genome shotgun (WGS) entry which is preliminary data.</text>
</comment>
<evidence type="ECO:0000313" key="4">
    <source>
        <dbReference type="EMBL" id="MBS0030523.1"/>
    </source>
</evidence>
<organism evidence="4 5">
    <name type="scientific">Chitinophaga hostae</name>
    <dbReference type="NCBI Taxonomy" id="2831022"/>
    <lineage>
        <taxon>Bacteria</taxon>
        <taxon>Pseudomonadati</taxon>
        <taxon>Bacteroidota</taxon>
        <taxon>Chitinophagia</taxon>
        <taxon>Chitinophagales</taxon>
        <taxon>Chitinophagaceae</taxon>
        <taxon>Chitinophaga</taxon>
    </lineage>
</organism>
<name>A0ABS5J642_9BACT</name>
<gene>
    <name evidence="4" type="ORF">KE626_24565</name>
</gene>
<dbReference type="InterPro" id="IPR001647">
    <property type="entry name" value="HTH_TetR"/>
</dbReference>
<accession>A0ABS5J642</accession>
<dbReference type="PROSITE" id="PS50977">
    <property type="entry name" value="HTH_TETR_2"/>
    <property type="match status" value="1"/>
</dbReference>
<feature type="DNA-binding region" description="H-T-H motif" evidence="2">
    <location>
        <begin position="28"/>
        <end position="47"/>
    </location>
</feature>
<dbReference type="Proteomes" id="UP000676386">
    <property type="component" value="Unassembled WGS sequence"/>
</dbReference>